<evidence type="ECO:0000313" key="2">
    <source>
        <dbReference type="Proteomes" id="UP000054018"/>
    </source>
</evidence>
<dbReference type="InterPro" id="IPR041078">
    <property type="entry name" value="Plavaka"/>
</dbReference>
<dbReference type="Proteomes" id="UP000054018">
    <property type="component" value="Unassembled WGS sequence"/>
</dbReference>
<feature type="non-terminal residue" evidence="1">
    <location>
        <position position="158"/>
    </location>
</feature>
<dbReference type="STRING" id="765257.A0A0C9YK74"/>
<dbReference type="Pfam" id="PF18759">
    <property type="entry name" value="Plavaka"/>
    <property type="match status" value="1"/>
</dbReference>
<dbReference type="EMBL" id="KN834436">
    <property type="protein sequence ID" value="KIK10772.1"/>
    <property type="molecule type" value="Genomic_DNA"/>
</dbReference>
<accession>A0A0C9YK74</accession>
<dbReference type="HOGENOM" id="CLU_006344_12_3_1"/>
<reference evidence="2" key="2">
    <citation type="submission" date="2015-01" db="EMBL/GenBank/DDBJ databases">
        <title>Evolutionary Origins and Diversification of the Mycorrhizal Mutualists.</title>
        <authorList>
            <consortium name="DOE Joint Genome Institute"/>
            <consortium name="Mycorrhizal Genomics Consortium"/>
            <person name="Kohler A."/>
            <person name="Kuo A."/>
            <person name="Nagy L.G."/>
            <person name="Floudas D."/>
            <person name="Copeland A."/>
            <person name="Barry K.W."/>
            <person name="Cichocki N."/>
            <person name="Veneault-Fourrey C."/>
            <person name="LaButti K."/>
            <person name="Lindquist E.A."/>
            <person name="Lipzen A."/>
            <person name="Lundell T."/>
            <person name="Morin E."/>
            <person name="Murat C."/>
            <person name="Riley R."/>
            <person name="Ohm R."/>
            <person name="Sun H."/>
            <person name="Tunlid A."/>
            <person name="Henrissat B."/>
            <person name="Grigoriev I.V."/>
            <person name="Hibbett D.S."/>
            <person name="Martin F."/>
        </authorList>
    </citation>
    <scope>NUCLEOTIDE SEQUENCE [LARGE SCALE GENOMIC DNA]</scope>
    <source>
        <strain evidence="2">441</strain>
    </source>
</reference>
<evidence type="ECO:0000313" key="1">
    <source>
        <dbReference type="EMBL" id="KIK10772.1"/>
    </source>
</evidence>
<proteinExistence type="predicted"/>
<organism evidence="1 2">
    <name type="scientific">Pisolithus microcarpus 441</name>
    <dbReference type="NCBI Taxonomy" id="765257"/>
    <lineage>
        <taxon>Eukaryota</taxon>
        <taxon>Fungi</taxon>
        <taxon>Dikarya</taxon>
        <taxon>Basidiomycota</taxon>
        <taxon>Agaricomycotina</taxon>
        <taxon>Agaricomycetes</taxon>
        <taxon>Agaricomycetidae</taxon>
        <taxon>Boletales</taxon>
        <taxon>Sclerodermatineae</taxon>
        <taxon>Pisolithaceae</taxon>
        <taxon>Pisolithus</taxon>
    </lineage>
</organism>
<protein>
    <submittedName>
        <fullName evidence="1">Uncharacterized protein</fullName>
    </submittedName>
</protein>
<keyword evidence="2" id="KW-1185">Reference proteome</keyword>
<name>A0A0C9YK74_9AGAM</name>
<dbReference type="AlphaFoldDB" id="A0A0C9YK74"/>
<gene>
    <name evidence="1" type="ORF">PISMIDRAFT_53152</name>
</gene>
<reference evidence="1 2" key="1">
    <citation type="submission" date="2014-04" db="EMBL/GenBank/DDBJ databases">
        <authorList>
            <consortium name="DOE Joint Genome Institute"/>
            <person name="Kuo A."/>
            <person name="Kohler A."/>
            <person name="Costa M.D."/>
            <person name="Nagy L.G."/>
            <person name="Floudas D."/>
            <person name="Copeland A."/>
            <person name="Barry K.W."/>
            <person name="Cichocki N."/>
            <person name="Veneault-Fourrey C."/>
            <person name="LaButti K."/>
            <person name="Lindquist E.A."/>
            <person name="Lipzen A."/>
            <person name="Lundell T."/>
            <person name="Morin E."/>
            <person name="Murat C."/>
            <person name="Sun H."/>
            <person name="Tunlid A."/>
            <person name="Henrissat B."/>
            <person name="Grigoriev I.V."/>
            <person name="Hibbett D.S."/>
            <person name="Martin F."/>
            <person name="Nordberg H.P."/>
            <person name="Cantor M.N."/>
            <person name="Hua S.X."/>
        </authorList>
    </citation>
    <scope>NUCLEOTIDE SEQUENCE [LARGE SCALE GENOMIC DNA]</scope>
    <source>
        <strain evidence="1 2">441</strain>
    </source>
</reference>
<dbReference type="OrthoDB" id="3232941at2759"/>
<feature type="non-terminal residue" evidence="1">
    <location>
        <position position="1"/>
    </location>
</feature>
<sequence length="158" mass="18451">VFDPFWKDLPFTDIFACLTPDILHQLHKGVFHDHLVQWCMSIIGEKEMDARFQAMTQYPSLRQFKKGISSVSQWTGTEHKEMERVFVGLLAGAVDDRVLLVARSLLDFIYYVQLQRHTDITLVAMEESLKTFHHHKHVLVELGVRQDFNVPKIHSLQH</sequence>